<protein>
    <submittedName>
        <fullName evidence="1">Uncharacterized protein</fullName>
    </submittedName>
</protein>
<gene>
    <name evidence="1" type="ORF">ACH5RR_031637</name>
</gene>
<sequence>MVSWVAEGGGVVGGMGVFGDGVMVKLELEFRLFEGRNNQGNWLDEEADDEDPRWTFKSSFGKEPVFFSLFWGEKDGIFEEFFGFWTNGGMDCQVMKLICRDMGKMEILGNGFAEQQR</sequence>
<dbReference type="AlphaFoldDB" id="A0ABD2YFT8"/>
<dbReference type="EMBL" id="JBJUIK010000013">
    <property type="protein sequence ID" value="KAL3506255.1"/>
    <property type="molecule type" value="Genomic_DNA"/>
</dbReference>
<dbReference type="Proteomes" id="UP001630127">
    <property type="component" value="Unassembled WGS sequence"/>
</dbReference>
<reference evidence="1 2" key="1">
    <citation type="submission" date="2024-11" db="EMBL/GenBank/DDBJ databases">
        <title>A near-complete genome assembly of Cinchona calisaya.</title>
        <authorList>
            <person name="Lian D.C."/>
            <person name="Zhao X.W."/>
            <person name="Wei L."/>
        </authorList>
    </citation>
    <scope>NUCLEOTIDE SEQUENCE [LARGE SCALE GENOMIC DNA]</scope>
    <source>
        <tissue evidence="1">Nenye</tissue>
    </source>
</reference>
<evidence type="ECO:0000313" key="1">
    <source>
        <dbReference type="EMBL" id="KAL3506255.1"/>
    </source>
</evidence>
<comment type="caution">
    <text evidence="1">The sequence shown here is derived from an EMBL/GenBank/DDBJ whole genome shotgun (WGS) entry which is preliminary data.</text>
</comment>
<accession>A0ABD2YFT8</accession>
<evidence type="ECO:0000313" key="2">
    <source>
        <dbReference type="Proteomes" id="UP001630127"/>
    </source>
</evidence>
<keyword evidence="2" id="KW-1185">Reference proteome</keyword>
<name>A0ABD2YFT8_9GENT</name>
<proteinExistence type="predicted"/>
<organism evidence="1 2">
    <name type="scientific">Cinchona calisaya</name>
    <dbReference type="NCBI Taxonomy" id="153742"/>
    <lineage>
        <taxon>Eukaryota</taxon>
        <taxon>Viridiplantae</taxon>
        <taxon>Streptophyta</taxon>
        <taxon>Embryophyta</taxon>
        <taxon>Tracheophyta</taxon>
        <taxon>Spermatophyta</taxon>
        <taxon>Magnoliopsida</taxon>
        <taxon>eudicotyledons</taxon>
        <taxon>Gunneridae</taxon>
        <taxon>Pentapetalae</taxon>
        <taxon>asterids</taxon>
        <taxon>lamiids</taxon>
        <taxon>Gentianales</taxon>
        <taxon>Rubiaceae</taxon>
        <taxon>Cinchonoideae</taxon>
        <taxon>Cinchoneae</taxon>
        <taxon>Cinchona</taxon>
    </lineage>
</organism>